<keyword evidence="2" id="KW-1185">Reference proteome</keyword>
<name>A0ABX8S171_NOCIO</name>
<sequence>MRVLSCYVPEADTTLDHELAHADGLARGQGAKSRSGRKAVFAEVTWSVTRRRANGPSLRAFPIGRPPLSEG</sequence>
<proteinExistence type="predicted"/>
<dbReference type="Proteomes" id="UP000694257">
    <property type="component" value="Chromosome"/>
</dbReference>
<dbReference type="EMBL" id="CP078145">
    <property type="protein sequence ID" value="QXN94947.1"/>
    <property type="molecule type" value="Genomic_DNA"/>
</dbReference>
<evidence type="ECO:0000313" key="1">
    <source>
        <dbReference type="EMBL" id="QXN94947.1"/>
    </source>
</evidence>
<protein>
    <submittedName>
        <fullName evidence="1">Uncharacterized protein</fullName>
    </submittedName>
</protein>
<accession>A0ABX8S171</accession>
<evidence type="ECO:0000313" key="2">
    <source>
        <dbReference type="Proteomes" id="UP000694257"/>
    </source>
</evidence>
<reference evidence="1 2" key="1">
    <citation type="submission" date="2021-07" db="EMBL/GenBank/DDBJ databases">
        <title>Whole Genome Sequence of Nocardia Iowensis.</title>
        <authorList>
            <person name="Lamm A."/>
            <person name="Collins-Fairclough A.M."/>
            <person name="Bunk B."/>
            <person name="Sproer C."/>
        </authorList>
    </citation>
    <scope>NUCLEOTIDE SEQUENCE [LARGE SCALE GENOMIC DNA]</scope>
    <source>
        <strain evidence="1 2">NRRL 5646</strain>
    </source>
</reference>
<organism evidence="1 2">
    <name type="scientific">Nocardia iowensis</name>
    <dbReference type="NCBI Taxonomy" id="204891"/>
    <lineage>
        <taxon>Bacteria</taxon>
        <taxon>Bacillati</taxon>
        <taxon>Actinomycetota</taxon>
        <taxon>Actinomycetes</taxon>
        <taxon>Mycobacteriales</taxon>
        <taxon>Nocardiaceae</taxon>
        <taxon>Nocardia</taxon>
    </lineage>
</organism>
<gene>
    <name evidence="1" type="ORF">KV110_19000</name>
</gene>
<dbReference type="RefSeq" id="WP_218477673.1">
    <property type="nucleotide sequence ID" value="NZ_BAABJN010000007.1"/>
</dbReference>